<evidence type="ECO:0000313" key="2">
    <source>
        <dbReference type="Proteomes" id="UP000030744"/>
    </source>
</evidence>
<reference evidence="1" key="1">
    <citation type="submission" date="2013-10" db="EMBL/GenBank/DDBJ databases">
        <title>Genomic analysis of the causative agents of coccidiosis in chickens.</title>
        <authorList>
            <person name="Reid A.J."/>
            <person name="Blake D."/>
            <person name="Billington K."/>
            <person name="Browne H."/>
            <person name="Dunn M."/>
            <person name="Hung S."/>
            <person name="Kawahara F."/>
            <person name="Miranda-Saavedra D."/>
            <person name="Mourier T."/>
            <person name="Nagra H."/>
            <person name="Otto T.D."/>
            <person name="Rawlings N."/>
            <person name="Sanchez A."/>
            <person name="Sanders M."/>
            <person name="Subramaniam C."/>
            <person name="Tay Y."/>
            <person name="Dear P."/>
            <person name="Doerig C."/>
            <person name="Gruber A."/>
            <person name="Parkinson J."/>
            <person name="Shirley M."/>
            <person name="Wan K.L."/>
            <person name="Berriman M."/>
            <person name="Tomley F."/>
            <person name="Pain A."/>
        </authorList>
    </citation>
    <scope>NUCLEOTIDE SEQUENCE [LARGE SCALE GENOMIC DNA]</scope>
    <source>
        <strain evidence="1">Houghton</strain>
    </source>
</reference>
<gene>
    <name evidence="1" type="ORF">EMH_0033170</name>
</gene>
<proteinExistence type="predicted"/>
<accession>U6JQ09</accession>
<dbReference type="EMBL" id="HG679896">
    <property type="protein sequence ID" value="CDJ27595.1"/>
    <property type="molecule type" value="Genomic_DNA"/>
</dbReference>
<sequence>MESLAANCSKSISDLLQVQERCLDRLAVYALFPGKEERQLCSTLLAAYTEDQQEAELSGVSHFVVRVIQTLTEKGNAFNSSPASAHLFWKGNTSPLIMLMTWDAQLHVAAVERLLEKHPISNEGSGNSHPGSICFSGLYHQVVLARTNTGSPVIPDILQLAHTFAVACLLLLTGRASAFTATPLFPFVMELLDDDIWEEDTFEEARTTPVTIDGSSASEVSTSHYWVQYIQRFLIKWWIGGSGEAQISRTQKHCIRQTFAENEISMFQVVAYLSAFVRPLRSFLQQSLVLLLCLNGNLNTAIRVIRRFGNTVLPPQGVQKFVEISHYLSSMYPSPIRSPPNYGRDGDFGISVGSMGLSVATGLSACKSCSPSCEMFLGVLPRQHPPSAQRYLAERIVTPSLPKEYIRDLGGFLLRASTAMRQQLSMEL</sequence>
<name>U6JQ09_9EIME</name>
<evidence type="ECO:0000313" key="1">
    <source>
        <dbReference type="EMBL" id="CDJ27595.1"/>
    </source>
</evidence>
<dbReference type="Proteomes" id="UP000030744">
    <property type="component" value="Unassembled WGS sequence"/>
</dbReference>
<organism evidence="1 2">
    <name type="scientific">Eimeria mitis</name>
    <dbReference type="NCBI Taxonomy" id="44415"/>
    <lineage>
        <taxon>Eukaryota</taxon>
        <taxon>Sar</taxon>
        <taxon>Alveolata</taxon>
        <taxon>Apicomplexa</taxon>
        <taxon>Conoidasida</taxon>
        <taxon>Coccidia</taxon>
        <taxon>Eucoccidiorida</taxon>
        <taxon>Eimeriorina</taxon>
        <taxon>Eimeriidae</taxon>
        <taxon>Eimeria</taxon>
    </lineage>
</organism>
<dbReference type="AlphaFoldDB" id="U6JQ09"/>
<dbReference type="GeneID" id="25378123"/>
<dbReference type="RefSeq" id="XP_013350173.1">
    <property type="nucleotide sequence ID" value="XM_013494719.1"/>
</dbReference>
<dbReference type="VEuPathDB" id="ToxoDB:EMH_0033170"/>
<keyword evidence="2" id="KW-1185">Reference proteome</keyword>
<protein>
    <submittedName>
        <fullName evidence="1">Uncharacterized protein</fullName>
    </submittedName>
</protein>
<dbReference type="OrthoDB" id="347920at2759"/>
<reference evidence="1" key="2">
    <citation type="submission" date="2013-10" db="EMBL/GenBank/DDBJ databases">
        <authorList>
            <person name="Aslett M."/>
        </authorList>
    </citation>
    <scope>NUCLEOTIDE SEQUENCE [LARGE SCALE GENOMIC DNA]</scope>
    <source>
        <strain evidence="1">Houghton</strain>
    </source>
</reference>